<evidence type="ECO:0000259" key="2">
    <source>
        <dbReference type="PROSITE" id="PS50020"/>
    </source>
</evidence>
<evidence type="ECO:0000313" key="3">
    <source>
        <dbReference type="EMBL" id="CAK0807266.1"/>
    </source>
</evidence>
<reference evidence="3" key="1">
    <citation type="submission" date="2023-10" db="EMBL/GenBank/DDBJ databases">
        <authorList>
            <person name="Chen Y."/>
            <person name="Shah S."/>
            <person name="Dougan E. K."/>
            <person name="Thang M."/>
            <person name="Chan C."/>
        </authorList>
    </citation>
    <scope>NUCLEOTIDE SEQUENCE [LARGE SCALE GENOMIC DNA]</scope>
</reference>
<dbReference type="SMART" id="SM00456">
    <property type="entry name" value="WW"/>
    <property type="match status" value="1"/>
</dbReference>
<feature type="compositionally biased region" description="Polar residues" evidence="1">
    <location>
        <begin position="232"/>
        <end position="246"/>
    </location>
</feature>
<feature type="compositionally biased region" description="Low complexity" evidence="1">
    <location>
        <begin position="318"/>
        <end position="330"/>
    </location>
</feature>
<dbReference type="SUPFAM" id="SSF51045">
    <property type="entry name" value="WW domain"/>
    <property type="match status" value="1"/>
</dbReference>
<feature type="region of interest" description="Disordered" evidence="1">
    <location>
        <begin position="173"/>
        <end position="333"/>
    </location>
</feature>
<name>A0ABN9QMB3_9DINO</name>
<evidence type="ECO:0000256" key="1">
    <source>
        <dbReference type="SAM" id="MobiDB-lite"/>
    </source>
</evidence>
<proteinExistence type="predicted"/>
<comment type="caution">
    <text evidence="3">The sequence shown here is derived from an EMBL/GenBank/DDBJ whole genome shotgun (WGS) entry which is preliminary data.</text>
</comment>
<gene>
    <name evidence="3" type="ORF">PCOR1329_LOCUS13190</name>
</gene>
<feature type="region of interest" description="Disordered" evidence="1">
    <location>
        <begin position="120"/>
        <end position="145"/>
    </location>
</feature>
<dbReference type="InterPro" id="IPR036020">
    <property type="entry name" value="WW_dom_sf"/>
</dbReference>
<sequence length="588" mass="62775">MTLECSGCKKLVSEGDFGSCYSVYRCRKHHIFINCCSDCHRTFEKRCDKVLCCAVKQQHKLNKDGQTSALRKLPPCERDKFKQLSEAQQAGLMICPEEVKASERSVPHCAHILSRSGGTGQLDGAIEQDTQAPPPPARQVAPQPMGSEELLGDDMLVALPKDCEGADELVLGKKKKKAPKHRRDRKGTPISLDYNFGARPGDQEWAGLAGERPPALQTPPPSPPAGYKHRSSPPQQARPQKSTAQGEQGDLLPSTPACPSGEAGGRGPSHGTAAVERLRQVGTPARSQAEQPSGRPGRGEGPPARAALADVPQRREPGAAAAEASPCEARPVPRPCPPGPAPALPEGWRAVWCQEHSALYFWHTPSDQTTWDPPGPPSPAVDAPEALAASAALARAGPQESAAVSAGALGAAGRAVERAAAGAAGGRAGGRDDARVHSGAGVDEERGGAAGQRFVCSRHWRPKAEFTKCLRLLHGECVCVSWEDGREDGWAYGRALDDQTKEGYFPRAVLRELEGELRPRAPGERLSVCDSFDTPESVGGYVFAQPGDTLRVLHPMEEPYVWAYVEREGPPGVSELGWVPAIIFGEAI</sequence>
<dbReference type="Proteomes" id="UP001189429">
    <property type="component" value="Unassembled WGS sequence"/>
</dbReference>
<dbReference type="PROSITE" id="PS01159">
    <property type="entry name" value="WW_DOMAIN_1"/>
    <property type="match status" value="1"/>
</dbReference>
<dbReference type="EMBL" id="CAUYUJ010003891">
    <property type="protein sequence ID" value="CAK0807266.1"/>
    <property type="molecule type" value="Genomic_DNA"/>
</dbReference>
<feature type="region of interest" description="Disordered" evidence="1">
    <location>
        <begin position="423"/>
        <end position="448"/>
    </location>
</feature>
<evidence type="ECO:0000313" key="4">
    <source>
        <dbReference type="Proteomes" id="UP001189429"/>
    </source>
</evidence>
<accession>A0ABN9QMB3</accession>
<organism evidence="3 4">
    <name type="scientific">Prorocentrum cordatum</name>
    <dbReference type="NCBI Taxonomy" id="2364126"/>
    <lineage>
        <taxon>Eukaryota</taxon>
        <taxon>Sar</taxon>
        <taxon>Alveolata</taxon>
        <taxon>Dinophyceae</taxon>
        <taxon>Prorocentrales</taxon>
        <taxon>Prorocentraceae</taxon>
        <taxon>Prorocentrum</taxon>
    </lineage>
</organism>
<feature type="compositionally biased region" description="Basic residues" evidence="1">
    <location>
        <begin position="173"/>
        <end position="185"/>
    </location>
</feature>
<keyword evidence="4" id="KW-1185">Reference proteome</keyword>
<feature type="domain" description="WW" evidence="2">
    <location>
        <begin position="342"/>
        <end position="376"/>
    </location>
</feature>
<dbReference type="InterPro" id="IPR001202">
    <property type="entry name" value="WW_dom"/>
</dbReference>
<protein>
    <recommendedName>
        <fullName evidence="2">WW domain-containing protein</fullName>
    </recommendedName>
</protein>
<dbReference type="PROSITE" id="PS50020">
    <property type="entry name" value="WW_DOMAIN_2"/>
    <property type="match status" value="1"/>
</dbReference>